<dbReference type="PIRSF" id="PIRSF000429">
    <property type="entry name" value="Ac-CoA_Ac_transf"/>
    <property type="match status" value="1"/>
</dbReference>
<comment type="similarity">
    <text evidence="1 7">Belongs to the thiolase-like superfamily. Thiolase family.</text>
</comment>
<gene>
    <name evidence="10" type="primary">atoB</name>
    <name evidence="10" type="ORF">Atai01_61410</name>
</gene>
<dbReference type="NCBIfam" id="TIGR01930">
    <property type="entry name" value="AcCoA-C-Actrans"/>
    <property type="match status" value="1"/>
</dbReference>
<keyword evidence="11" id="KW-1185">Reference proteome</keyword>
<dbReference type="GO" id="GO:0003985">
    <property type="term" value="F:acetyl-CoA C-acetyltransferase activity"/>
    <property type="evidence" value="ECO:0007669"/>
    <property type="project" value="UniProtKB-EC"/>
</dbReference>
<evidence type="ECO:0000256" key="2">
    <source>
        <dbReference type="ARBA" id="ARBA00012705"/>
    </source>
</evidence>
<protein>
    <recommendedName>
        <fullName evidence="5">Probable acetyl-CoA acetyltransferase</fullName>
        <ecNumber evidence="2">2.3.1.9</ecNumber>
    </recommendedName>
</protein>
<dbReference type="Gene3D" id="3.40.47.10">
    <property type="match status" value="2"/>
</dbReference>
<evidence type="ECO:0000256" key="5">
    <source>
        <dbReference type="ARBA" id="ARBA00040529"/>
    </source>
</evidence>
<evidence type="ECO:0000256" key="3">
    <source>
        <dbReference type="ARBA" id="ARBA00022679"/>
    </source>
</evidence>
<dbReference type="EMBL" id="BSTI01000017">
    <property type="protein sequence ID" value="GLY69522.1"/>
    <property type="molecule type" value="Genomic_DNA"/>
</dbReference>
<reference evidence="10" key="1">
    <citation type="submission" date="2023-03" db="EMBL/GenBank/DDBJ databases">
        <title>Amycolatopsis taiwanensis NBRC 103393.</title>
        <authorList>
            <person name="Ichikawa N."/>
            <person name="Sato H."/>
            <person name="Tonouchi N."/>
        </authorList>
    </citation>
    <scope>NUCLEOTIDE SEQUENCE</scope>
    <source>
        <strain evidence="10">NBRC 103393</strain>
    </source>
</reference>
<feature type="domain" description="Thiolase N-terminal" evidence="8">
    <location>
        <begin position="10"/>
        <end position="256"/>
    </location>
</feature>
<feature type="active site" description="Proton acceptor" evidence="6">
    <location>
        <position position="374"/>
    </location>
</feature>
<accession>A0A9W6R8J7</accession>
<dbReference type="InterPro" id="IPR020613">
    <property type="entry name" value="Thiolase_CS"/>
</dbReference>
<sequence length="389" mass="38989">MTAMDDRRPVLAAAARTPIGRLGGALAGVDALDLGATAVAGALARAGGIAPDYVYLGNVVQAGNGQNPARLAATRAGVPVTVPAMTLNDVCLASMSAVGWAAAQIRMGELGAAVVGGFDSMTRAPHAVRVRGAGKVGDHQLTDLVVHDGLWCGIAESGMGELSDAENARLGIGRAAQDELAAASHQRAEAATAAGVLAGEIVPVDGVALESDEGIRRGSTAEALARLRPAFTADGTITAANASQMSDAGAAGVLTSLRTAQEHGLAGLTEIVDRVVVAGPDPALHLRPADAIRALLERNRLTVGDIGRWEINEAFAGVVLASTQKLGIDLDTVNVNGGAIALGHPLGASGFRLVQTLAAELPRAGAELGVAAICGGGGQGQAVLLRAVR</sequence>
<proteinExistence type="inferred from homology"/>
<evidence type="ECO:0000256" key="1">
    <source>
        <dbReference type="ARBA" id="ARBA00010982"/>
    </source>
</evidence>
<name>A0A9W6R8J7_9PSEU</name>
<evidence type="ECO:0000256" key="4">
    <source>
        <dbReference type="ARBA" id="ARBA00023315"/>
    </source>
</evidence>
<dbReference type="PANTHER" id="PTHR18919:SF107">
    <property type="entry name" value="ACETYL-COA ACETYLTRANSFERASE, CYTOSOLIC"/>
    <property type="match status" value="1"/>
</dbReference>
<dbReference type="InterPro" id="IPR002155">
    <property type="entry name" value="Thiolase"/>
</dbReference>
<dbReference type="InterPro" id="IPR020616">
    <property type="entry name" value="Thiolase_N"/>
</dbReference>
<evidence type="ECO:0000259" key="8">
    <source>
        <dbReference type="Pfam" id="PF00108"/>
    </source>
</evidence>
<dbReference type="InterPro" id="IPR020610">
    <property type="entry name" value="Thiolase_AS"/>
</dbReference>
<evidence type="ECO:0000313" key="10">
    <source>
        <dbReference type="EMBL" id="GLY69522.1"/>
    </source>
</evidence>
<dbReference type="SUPFAM" id="SSF53901">
    <property type="entry name" value="Thiolase-like"/>
    <property type="match status" value="2"/>
</dbReference>
<evidence type="ECO:0000259" key="9">
    <source>
        <dbReference type="Pfam" id="PF02803"/>
    </source>
</evidence>
<evidence type="ECO:0000313" key="11">
    <source>
        <dbReference type="Proteomes" id="UP001165136"/>
    </source>
</evidence>
<dbReference type="Pfam" id="PF00108">
    <property type="entry name" value="Thiolase_N"/>
    <property type="match status" value="1"/>
</dbReference>
<dbReference type="InterPro" id="IPR016039">
    <property type="entry name" value="Thiolase-like"/>
</dbReference>
<dbReference type="Pfam" id="PF02803">
    <property type="entry name" value="Thiolase_C"/>
    <property type="match status" value="1"/>
</dbReference>
<dbReference type="PANTHER" id="PTHR18919">
    <property type="entry name" value="ACETYL-COA C-ACYLTRANSFERASE"/>
    <property type="match status" value="1"/>
</dbReference>
<evidence type="ECO:0000256" key="6">
    <source>
        <dbReference type="PIRSR" id="PIRSR000429-1"/>
    </source>
</evidence>
<dbReference type="EC" id="2.3.1.9" evidence="2"/>
<dbReference type="PROSITE" id="PS00737">
    <property type="entry name" value="THIOLASE_2"/>
    <property type="match status" value="1"/>
</dbReference>
<keyword evidence="3 7" id="KW-0808">Transferase</keyword>
<dbReference type="CDD" id="cd00751">
    <property type="entry name" value="thiolase"/>
    <property type="match status" value="1"/>
</dbReference>
<comment type="caution">
    <text evidence="10">The sequence shown here is derived from an EMBL/GenBank/DDBJ whole genome shotgun (WGS) entry which is preliminary data.</text>
</comment>
<feature type="domain" description="Thiolase C-terminal" evidence="9">
    <location>
        <begin position="268"/>
        <end position="386"/>
    </location>
</feature>
<feature type="active site" description="Proton acceptor" evidence="6">
    <location>
        <position position="344"/>
    </location>
</feature>
<dbReference type="PROSITE" id="PS00099">
    <property type="entry name" value="THIOLASE_3"/>
    <property type="match status" value="1"/>
</dbReference>
<dbReference type="AlphaFoldDB" id="A0A9W6R8J7"/>
<dbReference type="Proteomes" id="UP001165136">
    <property type="component" value="Unassembled WGS sequence"/>
</dbReference>
<dbReference type="InterPro" id="IPR020617">
    <property type="entry name" value="Thiolase_C"/>
</dbReference>
<feature type="active site" description="Acyl-thioester intermediate" evidence="6">
    <location>
        <position position="91"/>
    </location>
</feature>
<keyword evidence="4 7" id="KW-0012">Acyltransferase</keyword>
<evidence type="ECO:0000256" key="7">
    <source>
        <dbReference type="RuleBase" id="RU003557"/>
    </source>
</evidence>
<organism evidence="10 11">
    <name type="scientific">Amycolatopsis taiwanensis</name>
    <dbReference type="NCBI Taxonomy" id="342230"/>
    <lineage>
        <taxon>Bacteria</taxon>
        <taxon>Bacillati</taxon>
        <taxon>Actinomycetota</taxon>
        <taxon>Actinomycetes</taxon>
        <taxon>Pseudonocardiales</taxon>
        <taxon>Pseudonocardiaceae</taxon>
        <taxon>Amycolatopsis</taxon>
    </lineage>
</organism>